<name>A0A6A6CFG6_ZASCE</name>
<dbReference type="Proteomes" id="UP000799537">
    <property type="component" value="Unassembled WGS sequence"/>
</dbReference>
<gene>
    <name evidence="2" type="ORF">M409DRAFT_23607</name>
</gene>
<accession>A0A6A6CFG6</accession>
<feature type="compositionally biased region" description="Low complexity" evidence="1">
    <location>
        <begin position="22"/>
        <end position="45"/>
    </location>
</feature>
<dbReference type="EMBL" id="ML993598">
    <property type="protein sequence ID" value="KAF2165875.1"/>
    <property type="molecule type" value="Genomic_DNA"/>
</dbReference>
<feature type="compositionally biased region" description="Low complexity" evidence="1">
    <location>
        <begin position="53"/>
        <end position="74"/>
    </location>
</feature>
<dbReference type="GeneID" id="54560135"/>
<sequence>MAPRRRANTTATAREPARRSARLVAAAARASGAPRRSTIRINPAAEARRRAAAEAAAAAIEASPEPEDIPAAPESTPPPEGSPSLGSPTPPAEDTNFLAYTTSYRTIQYGPRGEREERRLKCMLVVARPPPHVESRLRYYASFFLDGENGSEDGPKVAVMSSYRIDKRTTNAPNAKASWIDDYLTVPDPNALSADSRELAKLLRSVFKVDGVAKHSIRALRNQMNRRGVMVIDVVNVFPAFQGRGLMRTILQMFRAALQELPEWFVFRDVLILNNARFTGEMGDTWGEMTDDAVANTLRNMYERMDNYQWCGNQTAWGEMMGIMARMVQDA</sequence>
<reference evidence="2" key="1">
    <citation type="journal article" date="2020" name="Stud. Mycol.">
        <title>101 Dothideomycetes genomes: a test case for predicting lifestyles and emergence of pathogens.</title>
        <authorList>
            <person name="Haridas S."/>
            <person name="Albert R."/>
            <person name="Binder M."/>
            <person name="Bloem J."/>
            <person name="Labutti K."/>
            <person name="Salamov A."/>
            <person name="Andreopoulos B."/>
            <person name="Baker S."/>
            <person name="Barry K."/>
            <person name="Bills G."/>
            <person name="Bluhm B."/>
            <person name="Cannon C."/>
            <person name="Castanera R."/>
            <person name="Culley D."/>
            <person name="Daum C."/>
            <person name="Ezra D."/>
            <person name="Gonzalez J."/>
            <person name="Henrissat B."/>
            <person name="Kuo A."/>
            <person name="Liang C."/>
            <person name="Lipzen A."/>
            <person name="Lutzoni F."/>
            <person name="Magnuson J."/>
            <person name="Mondo S."/>
            <person name="Nolan M."/>
            <person name="Ohm R."/>
            <person name="Pangilinan J."/>
            <person name="Park H.-J."/>
            <person name="Ramirez L."/>
            <person name="Alfaro M."/>
            <person name="Sun H."/>
            <person name="Tritt A."/>
            <person name="Yoshinaga Y."/>
            <person name="Zwiers L.-H."/>
            <person name="Turgeon B."/>
            <person name="Goodwin S."/>
            <person name="Spatafora J."/>
            <person name="Crous P."/>
            <person name="Grigoriev I."/>
        </authorList>
    </citation>
    <scope>NUCLEOTIDE SEQUENCE</scope>
    <source>
        <strain evidence="2">ATCC 36951</strain>
    </source>
</reference>
<dbReference type="AlphaFoldDB" id="A0A6A6CFG6"/>
<feature type="region of interest" description="Disordered" evidence="1">
    <location>
        <begin position="1"/>
        <end position="95"/>
    </location>
</feature>
<keyword evidence="3" id="KW-1185">Reference proteome</keyword>
<dbReference type="RefSeq" id="XP_033666764.1">
    <property type="nucleotide sequence ID" value="XM_033806863.1"/>
</dbReference>
<evidence type="ECO:0000313" key="3">
    <source>
        <dbReference type="Proteomes" id="UP000799537"/>
    </source>
</evidence>
<proteinExistence type="predicted"/>
<organism evidence="2 3">
    <name type="scientific">Zasmidium cellare ATCC 36951</name>
    <dbReference type="NCBI Taxonomy" id="1080233"/>
    <lineage>
        <taxon>Eukaryota</taxon>
        <taxon>Fungi</taxon>
        <taxon>Dikarya</taxon>
        <taxon>Ascomycota</taxon>
        <taxon>Pezizomycotina</taxon>
        <taxon>Dothideomycetes</taxon>
        <taxon>Dothideomycetidae</taxon>
        <taxon>Mycosphaerellales</taxon>
        <taxon>Mycosphaerellaceae</taxon>
        <taxon>Zasmidium</taxon>
    </lineage>
</organism>
<evidence type="ECO:0000256" key="1">
    <source>
        <dbReference type="SAM" id="MobiDB-lite"/>
    </source>
</evidence>
<evidence type="ECO:0000313" key="2">
    <source>
        <dbReference type="EMBL" id="KAF2165875.1"/>
    </source>
</evidence>
<protein>
    <submittedName>
        <fullName evidence="2">Uncharacterized protein</fullName>
    </submittedName>
</protein>